<feature type="binding site" evidence="4">
    <location>
        <position position="342"/>
    </location>
    <ligand>
        <name>NAD(+)</name>
        <dbReference type="ChEBI" id="CHEBI:57540"/>
    </ligand>
</feature>
<dbReference type="HAMAP" id="MF_03210">
    <property type="entry name" value="Formate_dehydrogenase"/>
    <property type="match status" value="1"/>
</dbReference>
<dbReference type="Pfam" id="PF00389">
    <property type="entry name" value="2-Hacid_dh"/>
    <property type="match status" value="1"/>
</dbReference>
<name>A0A8T0IKV0_CERPU</name>
<comment type="function">
    <text evidence="4">Catalyzes the NAD(+)-dependent oxidation of formate to carbon dioxide. Involved in the cell stress response.</text>
</comment>
<evidence type="ECO:0000259" key="5">
    <source>
        <dbReference type="Pfam" id="PF00389"/>
    </source>
</evidence>
<evidence type="ECO:0000256" key="4">
    <source>
        <dbReference type="HAMAP-Rule" id="MF_03210"/>
    </source>
</evidence>
<dbReference type="GO" id="GO:0009507">
    <property type="term" value="C:chloroplast"/>
    <property type="evidence" value="ECO:0007669"/>
    <property type="project" value="TreeGrafter"/>
</dbReference>
<dbReference type="InterPro" id="IPR006139">
    <property type="entry name" value="D-isomer_2_OHA_DH_cat_dom"/>
</dbReference>
<reference evidence="7" key="1">
    <citation type="submission" date="2020-06" db="EMBL/GenBank/DDBJ databases">
        <title>WGS assembly of Ceratodon purpureus strain R40.</title>
        <authorList>
            <person name="Carey S.B."/>
            <person name="Jenkins J."/>
            <person name="Shu S."/>
            <person name="Lovell J.T."/>
            <person name="Sreedasyam A."/>
            <person name="Maumus F."/>
            <person name="Tiley G.P."/>
            <person name="Fernandez-Pozo N."/>
            <person name="Barry K."/>
            <person name="Chen C."/>
            <person name="Wang M."/>
            <person name="Lipzen A."/>
            <person name="Daum C."/>
            <person name="Saski C.A."/>
            <person name="Payton A.C."/>
            <person name="Mcbreen J.C."/>
            <person name="Conrad R.E."/>
            <person name="Kollar L.M."/>
            <person name="Olsson S."/>
            <person name="Huttunen S."/>
            <person name="Landis J.B."/>
            <person name="Wickett N.J."/>
            <person name="Johnson M.G."/>
            <person name="Rensing S.A."/>
            <person name="Grimwood J."/>
            <person name="Schmutz J."/>
            <person name="Mcdaniel S.F."/>
        </authorList>
    </citation>
    <scope>NUCLEOTIDE SEQUENCE</scope>
    <source>
        <strain evidence="7">R40</strain>
    </source>
</reference>
<gene>
    <name evidence="7" type="ORF">KC19_3G207900</name>
</gene>
<feature type="binding site" evidence="4">
    <location>
        <position position="206"/>
    </location>
    <ligand>
        <name>substrate</name>
    </ligand>
</feature>
<feature type="binding site" evidence="4">
    <location>
        <position position="182"/>
    </location>
    <ligand>
        <name>substrate</name>
    </ligand>
</feature>
<keyword evidence="8" id="KW-1185">Reference proteome</keyword>
<dbReference type="AlphaFoldDB" id="A0A8T0IKV0"/>
<feature type="site" description="Important for catalytic activity" evidence="4">
    <location>
        <position position="392"/>
    </location>
</feature>
<feature type="binding site" evidence="4">
    <location>
        <begin position="261"/>
        <end position="262"/>
    </location>
    <ligand>
        <name>NAD(+)</name>
        <dbReference type="ChEBI" id="CHEBI:57540"/>
    </ligand>
</feature>
<dbReference type="PROSITE" id="PS00670">
    <property type="entry name" value="D_2_HYDROXYACID_DH_2"/>
    <property type="match status" value="1"/>
</dbReference>
<dbReference type="NCBIfam" id="NF005750">
    <property type="entry name" value="PRK07574.1"/>
    <property type="match status" value="1"/>
</dbReference>
<feature type="binding site" evidence="4">
    <location>
        <begin position="392"/>
        <end position="395"/>
    </location>
    <ligand>
        <name>NAD(+)</name>
        <dbReference type="ChEBI" id="CHEBI:57540"/>
    </ligand>
</feature>
<dbReference type="GO" id="GO:0042183">
    <property type="term" value="P:formate catabolic process"/>
    <property type="evidence" value="ECO:0007669"/>
    <property type="project" value="UniProtKB-UniRule"/>
</dbReference>
<organism evidence="7 8">
    <name type="scientific">Ceratodon purpureus</name>
    <name type="common">Fire moss</name>
    <name type="synonym">Dicranum purpureum</name>
    <dbReference type="NCBI Taxonomy" id="3225"/>
    <lineage>
        <taxon>Eukaryota</taxon>
        <taxon>Viridiplantae</taxon>
        <taxon>Streptophyta</taxon>
        <taxon>Embryophyta</taxon>
        <taxon>Bryophyta</taxon>
        <taxon>Bryophytina</taxon>
        <taxon>Bryopsida</taxon>
        <taxon>Dicranidae</taxon>
        <taxon>Pseudoditrichales</taxon>
        <taxon>Ditrichaceae</taxon>
        <taxon>Ceratodon</taxon>
    </lineage>
</organism>
<evidence type="ECO:0000259" key="6">
    <source>
        <dbReference type="Pfam" id="PF02826"/>
    </source>
</evidence>
<evidence type="ECO:0000256" key="2">
    <source>
        <dbReference type="ARBA" id="ARBA00023002"/>
    </source>
</evidence>
<feature type="domain" description="D-isomer specific 2-hydroxyacid dehydrogenase NAD-binding" evidence="6">
    <location>
        <begin position="216"/>
        <end position="394"/>
    </location>
</feature>
<dbReference type="PANTHER" id="PTHR42938">
    <property type="entry name" value="FORMATE DEHYDROGENASE 1"/>
    <property type="match status" value="1"/>
</dbReference>
<dbReference type="Proteomes" id="UP000822688">
    <property type="component" value="Chromosome 3"/>
</dbReference>
<sequence length="438" mass="47719">MAAFTPPLLCAQSSIRTSTGTSQLVQISTVTNGVYTAANINNLVKFSSTRKIALQNSRNVSVKPVAASSSAVEGATSKSDSSMPGGEQKTMKVVGVFYKAHEYAKDPKFLGCAENALGLREFLESKGHTYIVTDDKEGDNCELEKHIPDMDILITTPFHPAYMTPERLKKAKNLKLILTAGVGSDHIDLHTAAEKGMTVAEVSGSNVVSVAEDELMRILILLRNFVPAHTQVSEGGWNVAAVAYKAFDLQGKTVGTVGSGRIGLELLKRLKAFDCKLLYYARHSMGEEKEKATGATWESDLDKFLAACDVVSINLPLSDKTRGMFNKEVLNKMKKGAMLVNNARGAIVDVDAVKEACESGQLGGYSGDVWYPQPPPEDHCWRYMPNQAMTPHISGTTIDAQARYAHGVQEMLEQYFSGKPLPEENYIVREGELAGQYQ</sequence>
<dbReference type="Pfam" id="PF02826">
    <property type="entry name" value="2-Hacid_dh_C"/>
    <property type="match status" value="1"/>
</dbReference>
<dbReference type="EC" id="1.17.1.9" evidence="4"/>
<dbReference type="GO" id="GO:0051287">
    <property type="term" value="F:NAD binding"/>
    <property type="evidence" value="ECO:0007669"/>
    <property type="project" value="InterPro"/>
</dbReference>
<dbReference type="InterPro" id="IPR029753">
    <property type="entry name" value="D-isomer_DH_CS"/>
</dbReference>
<dbReference type="FunFam" id="3.40.50.720:FF:000057">
    <property type="entry name" value="Formate dehydrogenase"/>
    <property type="match status" value="1"/>
</dbReference>
<comment type="subunit">
    <text evidence="4">Homodimer.</text>
</comment>
<evidence type="ECO:0000313" key="7">
    <source>
        <dbReference type="EMBL" id="KAG0584410.1"/>
    </source>
</evidence>
<keyword evidence="2 4" id="KW-0560">Oxidoreductase</keyword>
<dbReference type="Gene3D" id="3.40.50.720">
    <property type="entry name" value="NAD(P)-binding Rossmann-like Domain"/>
    <property type="match status" value="2"/>
</dbReference>
<dbReference type="GO" id="GO:0016616">
    <property type="term" value="F:oxidoreductase activity, acting on the CH-OH group of donors, NAD or NADP as acceptor"/>
    <property type="evidence" value="ECO:0007669"/>
    <property type="project" value="InterPro"/>
</dbReference>
<protein>
    <recommendedName>
        <fullName evidence="4">Formate dehydrogenase, mitochondrial</fullName>
        <shortName evidence="4">FDH</shortName>
        <ecNumber evidence="4">1.17.1.9</ecNumber>
    </recommendedName>
    <alternativeName>
        <fullName evidence="4">NAD-dependent formate dehydrogenase</fullName>
    </alternativeName>
</protein>
<comment type="subcellular location">
    <subcellularLocation>
        <location evidence="4">Mitochondrion</location>
    </subcellularLocation>
</comment>
<evidence type="ECO:0000313" key="8">
    <source>
        <dbReference type="Proteomes" id="UP000822688"/>
    </source>
</evidence>
<dbReference type="InterPro" id="IPR036291">
    <property type="entry name" value="NAD(P)-bd_dom_sf"/>
</dbReference>
<comment type="catalytic activity">
    <reaction evidence="1 4">
        <text>formate + NAD(+) = CO2 + NADH</text>
        <dbReference type="Rhea" id="RHEA:15985"/>
        <dbReference type="ChEBI" id="CHEBI:15740"/>
        <dbReference type="ChEBI" id="CHEBI:16526"/>
        <dbReference type="ChEBI" id="CHEBI:57540"/>
        <dbReference type="ChEBI" id="CHEBI:57945"/>
        <dbReference type="EC" id="1.17.1.9"/>
    </reaction>
</comment>
<dbReference type="InterPro" id="IPR006140">
    <property type="entry name" value="D-isomer_DH_NAD-bd"/>
</dbReference>
<keyword evidence="3 4" id="KW-0520">NAD</keyword>
<keyword evidence="4" id="KW-0496">Mitochondrion</keyword>
<dbReference type="PANTHER" id="PTHR42938:SF9">
    <property type="entry name" value="FORMATE DEHYDROGENASE 1"/>
    <property type="match status" value="1"/>
</dbReference>
<comment type="similarity">
    <text evidence="4">Belongs to the D-isomer specific 2-hydroxyacid dehydrogenase family. FDH subfamily.</text>
</comment>
<dbReference type="GO" id="GO:0008863">
    <property type="term" value="F:formate dehydrogenase (NAD+) activity"/>
    <property type="evidence" value="ECO:0007669"/>
    <property type="project" value="UniProtKB-UniRule"/>
</dbReference>
<dbReference type="PROSITE" id="PS00671">
    <property type="entry name" value="D_2_HYDROXYACID_DH_3"/>
    <property type="match status" value="1"/>
</dbReference>
<feature type="binding site" evidence="4">
    <location>
        <position position="368"/>
    </location>
    <ligand>
        <name>NAD(+)</name>
        <dbReference type="ChEBI" id="CHEBI:57540"/>
    </ligand>
</feature>
<feature type="domain" description="D-isomer specific 2-hydroxyacid dehydrogenase catalytic" evidence="5">
    <location>
        <begin position="120"/>
        <end position="422"/>
    </location>
</feature>
<dbReference type="GO" id="GO:0005739">
    <property type="term" value="C:mitochondrion"/>
    <property type="evidence" value="ECO:0007669"/>
    <property type="project" value="UniProtKB-SubCell"/>
</dbReference>
<accession>A0A8T0IKV0</accession>
<dbReference type="SUPFAM" id="SSF51735">
    <property type="entry name" value="NAD(P)-binding Rossmann-fold domains"/>
    <property type="match status" value="1"/>
</dbReference>
<dbReference type="InterPro" id="IPR033689">
    <property type="entry name" value="FDH_NAD-dep"/>
</dbReference>
<comment type="caution">
    <text evidence="4">Lacks conserved residue(s) required for the propagation of feature annotation.</text>
</comment>
<dbReference type="EMBL" id="CM026423">
    <property type="protein sequence ID" value="KAG0584410.1"/>
    <property type="molecule type" value="Genomic_DNA"/>
</dbReference>
<evidence type="ECO:0000256" key="3">
    <source>
        <dbReference type="ARBA" id="ARBA00023027"/>
    </source>
</evidence>
<proteinExistence type="inferred from homology"/>
<feature type="site" description="Important for catalytic activity" evidence="4">
    <location>
        <position position="344"/>
    </location>
</feature>
<evidence type="ECO:0000256" key="1">
    <source>
        <dbReference type="ARBA" id="ARBA00000455"/>
    </source>
</evidence>
<comment type="caution">
    <text evidence="7">The sequence shown here is derived from an EMBL/GenBank/DDBJ whole genome shotgun (WGS) entry which is preliminary data.</text>
</comment>
<dbReference type="CDD" id="cd05302">
    <property type="entry name" value="FDH"/>
    <property type="match status" value="1"/>
</dbReference>
<dbReference type="SUPFAM" id="SSF52283">
    <property type="entry name" value="Formate/glycerate dehydrogenase catalytic domain-like"/>
    <property type="match status" value="1"/>
</dbReference>